<dbReference type="PANTHER" id="PTHR33273">
    <property type="entry name" value="DOMAIN-CONTAINING PROTEIN, PUTATIVE-RELATED"/>
    <property type="match status" value="1"/>
</dbReference>
<feature type="region of interest" description="Disordered" evidence="1">
    <location>
        <begin position="309"/>
        <end position="328"/>
    </location>
</feature>
<feature type="domain" description="Pre-C2HC" evidence="2">
    <location>
        <begin position="154"/>
        <end position="221"/>
    </location>
</feature>
<dbReference type="EMBL" id="GGMR01006776">
    <property type="protein sequence ID" value="MBY19395.1"/>
    <property type="molecule type" value="Transcribed_RNA"/>
</dbReference>
<sequence>MPSKRNLSDSSISPNAYDNKSKKQFFVSPNRFSVLATDDSTDSALEMPVSNSSNNPEKPTIIEHVVEPEPPPLYIKNINNFSAFIKELARITNPNAFTCKSTSHYLIVRPSDRISYNTIIEHLMDTNASFHTFLPRQLRTYRIVIKNLHHTTLCTDISAALLDKGHSAKHVMNIKNKNKCALPMFFVDLFSRNNNKDVLNITSLLNTIVVIEKPHKTRRGPPQCHQCQIYGHTRNQCHHTPRCVKCSENHFSEDCTKDQNSPAKCALCAGDHTANYKGCPVFNSLSKRLKNHQNKKRTQTLKINKPVKLSLPNTSTTSQSKPSYASVVSKPNDINATINNNRLDSFNDLSTLSNFLSELSSLINPLLSLLTAVLHKLNTP</sequence>
<organism evidence="3">
    <name type="scientific">Schizaphis graminum</name>
    <name type="common">Green bug aphid</name>
    <dbReference type="NCBI Taxonomy" id="13262"/>
    <lineage>
        <taxon>Eukaryota</taxon>
        <taxon>Metazoa</taxon>
        <taxon>Ecdysozoa</taxon>
        <taxon>Arthropoda</taxon>
        <taxon>Hexapoda</taxon>
        <taxon>Insecta</taxon>
        <taxon>Pterygota</taxon>
        <taxon>Neoptera</taxon>
        <taxon>Paraneoptera</taxon>
        <taxon>Hemiptera</taxon>
        <taxon>Sternorrhyncha</taxon>
        <taxon>Aphidomorpha</taxon>
        <taxon>Aphidoidea</taxon>
        <taxon>Aphididae</taxon>
        <taxon>Aphidini</taxon>
        <taxon>Schizaphis</taxon>
    </lineage>
</organism>
<dbReference type="AlphaFoldDB" id="A0A2S2NQE0"/>
<dbReference type="InterPro" id="IPR006579">
    <property type="entry name" value="Pre_C2HC_dom"/>
</dbReference>
<name>A0A2S2NQE0_SCHGA</name>
<dbReference type="PANTHER" id="PTHR33273:SF2">
    <property type="entry name" value="ENDONUCLEASE_EXONUCLEASE_PHOSPHATASE DOMAIN-CONTAINING PROTEIN"/>
    <property type="match status" value="1"/>
</dbReference>
<proteinExistence type="predicted"/>
<accession>A0A2S2NQE0</accession>
<gene>
    <name evidence="3" type="ORF">g.81469</name>
</gene>
<dbReference type="SMART" id="SM00596">
    <property type="entry name" value="PRE_C2HC"/>
    <property type="match status" value="1"/>
</dbReference>
<feature type="compositionally biased region" description="Polar residues" evidence="1">
    <location>
        <begin position="311"/>
        <end position="323"/>
    </location>
</feature>
<protein>
    <submittedName>
        <fullName evidence="3">Nucleic-acid-binding protein</fullName>
    </submittedName>
</protein>
<reference evidence="3" key="1">
    <citation type="submission" date="2018-04" db="EMBL/GenBank/DDBJ databases">
        <title>Transcriptome of Schizaphis graminum biotype I.</title>
        <authorList>
            <person name="Scully E.D."/>
            <person name="Geib S.M."/>
            <person name="Palmer N.A."/>
            <person name="Koch K."/>
            <person name="Bradshaw J."/>
            <person name="Heng-Moss T."/>
            <person name="Sarath G."/>
        </authorList>
    </citation>
    <scope>NUCLEOTIDE SEQUENCE</scope>
</reference>
<evidence type="ECO:0000256" key="1">
    <source>
        <dbReference type="SAM" id="MobiDB-lite"/>
    </source>
</evidence>
<dbReference type="Pfam" id="PF07530">
    <property type="entry name" value="PRE_C2HC"/>
    <property type="match status" value="1"/>
</dbReference>
<evidence type="ECO:0000313" key="3">
    <source>
        <dbReference type="EMBL" id="MBY19395.1"/>
    </source>
</evidence>
<evidence type="ECO:0000259" key="2">
    <source>
        <dbReference type="SMART" id="SM00596"/>
    </source>
</evidence>